<evidence type="ECO:0000313" key="1">
    <source>
        <dbReference type="EMBL" id="MBF4767259.1"/>
    </source>
</evidence>
<dbReference type="Proteomes" id="UP000660668">
    <property type="component" value="Unassembled WGS sequence"/>
</dbReference>
<sequence>MSRPAERELRAEVLVQATPAQVWSVLSDLRRMPDLSYELVRMLPLKPGGLRLGQWYLGLNRRGYAVWPTRSVVSALEPGRLLAWDTRSSGARWVWEIEPIGDATLVTHRRPVPRRLTLISRWFTTVFLRGPGGHTDDLELDMAGSVQRLKEAVEHGA</sequence>
<proteinExistence type="predicted"/>
<dbReference type="Gene3D" id="3.30.530.20">
    <property type="match status" value="1"/>
</dbReference>
<dbReference type="InterPro" id="IPR023393">
    <property type="entry name" value="START-like_dom_sf"/>
</dbReference>
<accession>A0A930VGS9</accession>
<comment type="caution">
    <text evidence="1">The sequence shown here is derived from an EMBL/GenBank/DDBJ whole genome shotgun (WGS) entry which is preliminary data.</text>
</comment>
<evidence type="ECO:0000313" key="2">
    <source>
        <dbReference type="Proteomes" id="UP000660668"/>
    </source>
</evidence>
<gene>
    <name evidence="1" type="ORF">ISU10_05710</name>
</gene>
<dbReference type="Pfam" id="PF10604">
    <property type="entry name" value="Polyketide_cyc2"/>
    <property type="match status" value="1"/>
</dbReference>
<dbReference type="SUPFAM" id="SSF55961">
    <property type="entry name" value="Bet v1-like"/>
    <property type="match status" value="1"/>
</dbReference>
<dbReference type="RefSeq" id="WP_194695405.1">
    <property type="nucleotide sequence ID" value="NZ_JADKPO010000005.1"/>
</dbReference>
<dbReference type="EMBL" id="JADKPO010000005">
    <property type="protein sequence ID" value="MBF4767259.1"/>
    <property type="molecule type" value="Genomic_DNA"/>
</dbReference>
<organism evidence="1 2">
    <name type="scientific">Nocardioides agariphilus</name>
    <dbReference type="NCBI Taxonomy" id="433664"/>
    <lineage>
        <taxon>Bacteria</taxon>
        <taxon>Bacillati</taxon>
        <taxon>Actinomycetota</taxon>
        <taxon>Actinomycetes</taxon>
        <taxon>Propionibacteriales</taxon>
        <taxon>Nocardioidaceae</taxon>
        <taxon>Nocardioides</taxon>
    </lineage>
</organism>
<dbReference type="AlphaFoldDB" id="A0A930VGS9"/>
<dbReference type="CDD" id="cd07812">
    <property type="entry name" value="SRPBCC"/>
    <property type="match status" value="1"/>
</dbReference>
<reference evidence="1" key="1">
    <citation type="submission" date="2020-11" db="EMBL/GenBank/DDBJ databases">
        <title>Nocardioides cynanchi sp. nov., isolated from soil of rhizosphere of Cynanchum wilfordii.</title>
        <authorList>
            <person name="Lee J.-S."/>
            <person name="Suh M.K."/>
            <person name="Kim J.-S."/>
        </authorList>
    </citation>
    <scope>NUCLEOTIDE SEQUENCE</scope>
    <source>
        <strain evidence="1">KCTC 19276</strain>
    </source>
</reference>
<protein>
    <submittedName>
        <fullName evidence="1">SRPBCC family protein</fullName>
    </submittedName>
</protein>
<name>A0A930VGS9_9ACTN</name>
<dbReference type="InterPro" id="IPR019587">
    <property type="entry name" value="Polyketide_cyclase/dehydratase"/>
</dbReference>
<keyword evidence="2" id="KW-1185">Reference proteome</keyword>